<evidence type="ECO:0000259" key="7">
    <source>
        <dbReference type="Pfam" id="PF25876"/>
    </source>
</evidence>
<dbReference type="Pfam" id="PF25944">
    <property type="entry name" value="Beta-barrel_RND"/>
    <property type="match status" value="1"/>
</dbReference>
<evidence type="ECO:0000259" key="8">
    <source>
        <dbReference type="Pfam" id="PF25917"/>
    </source>
</evidence>
<dbReference type="InterPro" id="IPR058624">
    <property type="entry name" value="MdtA-like_HH"/>
</dbReference>
<feature type="domain" description="Multidrug resistance protein MdtA-like alpha-helical hairpin" evidence="7">
    <location>
        <begin position="101"/>
        <end position="170"/>
    </location>
</feature>
<feature type="coiled-coil region" evidence="5">
    <location>
        <begin position="101"/>
        <end position="166"/>
    </location>
</feature>
<dbReference type="Gene3D" id="2.40.30.170">
    <property type="match status" value="1"/>
</dbReference>
<protein>
    <submittedName>
        <fullName evidence="11">Hemolysin D</fullName>
    </submittedName>
</protein>
<comment type="caution">
    <text evidence="11">The sequence shown here is derived from an EMBL/GenBank/DDBJ whole genome shotgun (WGS) entry which is preliminary data.</text>
</comment>
<dbReference type="Proteomes" id="UP001143328">
    <property type="component" value="Unassembled WGS sequence"/>
</dbReference>
<accession>A0A9W6NIP4</accession>
<feature type="domain" description="Multidrug resistance protein MdtA-like beta-barrel" evidence="9">
    <location>
        <begin position="209"/>
        <end position="297"/>
    </location>
</feature>
<dbReference type="GO" id="GO:0005886">
    <property type="term" value="C:plasma membrane"/>
    <property type="evidence" value="ECO:0007669"/>
    <property type="project" value="UniProtKB-SubCell"/>
</dbReference>
<dbReference type="Pfam" id="PF25967">
    <property type="entry name" value="RND-MFP_C"/>
    <property type="match status" value="1"/>
</dbReference>
<evidence type="ECO:0000259" key="10">
    <source>
        <dbReference type="Pfam" id="PF25967"/>
    </source>
</evidence>
<evidence type="ECO:0000256" key="4">
    <source>
        <dbReference type="ARBA" id="ARBA00023054"/>
    </source>
</evidence>
<comment type="subcellular location">
    <subcellularLocation>
        <location evidence="1">Cell inner membrane</location>
        <topology evidence="1">Lipid-anchor</topology>
    </subcellularLocation>
</comment>
<comment type="similarity">
    <text evidence="2">Belongs to the membrane fusion protein (MFP) (TC 8.A.1) family.</text>
</comment>
<dbReference type="FunFam" id="2.40.420.20:FF:000001">
    <property type="entry name" value="Efflux RND transporter periplasmic adaptor subunit"/>
    <property type="match status" value="1"/>
</dbReference>
<evidence type="ECO:0000259" key="9">
    <source>
        <dbReference type="Pfam" id="PF25944"/>
    </source>
</evidence>
<keyword evidence="4 5" id="KW-0175">Coiled coil</keyword>
<feature type="domain" description="Multidrug resistance protein MdtA-like barrel-sandwich hybrid" evidence="8">
    <location>
        <begin position="60"/>
        <end position="203"/>
    </location>
</feature>
<feature type="domain" description="Multidrug resistance protein MdtA-like C-terminal permuted SH3" evidence="10">
    <location>
        <begin position="303"/>
        <end position="362"/>
    </location>
</feature>
<keyword evidence="12" id="KW-1185">Reference proteome</keyword>
<dbReference type="PANTHER" id="PTHR30158:SF3">
    <property type="entry name" value="MULTIDRUG EFFLUX PUMP SUBUNIT ACRA-RELATED"/>
    <property type="match status" value="1"/>
</dbReference>
<dbReference type="Gene3D" id="2.40.50.100">
    <property type="match status" value="1"/>
</dbReference>
<dbReference type="GO" id="GO:0022857">
    <property type="term" value="F:transmembrane transporter activity"/>
    <property type="evidence" value="ECO:0007669"/>
    <property type="project" value="InterPro"/>
</dbReference>
<reference evidence="11" key="1">
    <citation type="journal article" date="2014" name="Int. J. Syst. Evol. Microbiol.">
        <title>Complete genome sequence of Corynebacterium casei LMG S-19264T (=DSM 44701T), isolated from a smear-ripened cheese.</title>
        <authorList>
            <consortium name="US DOE Joint Genome Institute (JGI-PGF)"/>
            <person name="Walter F."/>
            <person name="Albersmeier A."/>
            <person name="Kalinowski J."/>
            <person name="Ruckert C."/>
        </authorList>
    </citation>
    <scope>NUCLEOTIDE SEQUENCE</scope>
    <source>
        <strain evidence="11">VKM B-2935</strain>
    </source>
</reference>
<sequence length="387" mass="41473">MPYALSSFVLLTMSLFSAVGFAAEPAAAPAPPPPDVTVEVAKAETFPLVLEYSGRTAGYREVQVRAQVSGILQQRTYDEGSKVKAGQVLFRIDPRPYQAALMRANGALAQAQARYRQTDRDLKRIRELQKKGFASESELDNAISNFEQAKANVEAAKADVETSQINLDYTTVVAPISGITSKQTVSEGSLVVASDANASLLTQLTQLDPLYVNFAYPDTEAERLREGVQTGKLSLPADGKLFAQLKFGDGSTYPLEGRVDFTDSFVSSGTGTVSARAVVPNPDQKLLPGQFMRVVIKGLTRPNAVTVPERALLQGPKGTFVYVVDEQGVAHARQVATGPTSEGRWVIESGVSVGDKVIIEGMIKVRPESPVKATEAPSAAEQPAKKS</sequence>
<dbReference type="EMBL" id="BSFN01000032">
    <property type="protein sequence ID" value="GLK92021.1"/>
    <property type="molecule type" value="Genomic_DNA"/>
</dbReference>
<keyword evidence="6" id="KW-0732">Signal</keyword>
<keyword evidence="3" id="KW-0813">Transport</keyword>
<dbReference type="InterPro" id="IPR058627">
    <property type="entry name" value="MdtA-like_C"/>
</dbReference>
<organism evidence="11 12">
    <name type="scientific">Pseudomonas turukhanskensis</name>
    <dbReference type="NCBI Taxonomy" id="1806536"/>
    <lineage>
        <taxon>Bacteria</taxon>
        <taxon>Pseudomonadati</taxon>
        <taxon>Pseudomonadota</taxon>
        <taxon>Gammaproteobacteria</taxon>
        <taxon>Pseudomonadales</taxon>
        <taxon>Pseudomonadaceae</taxon>
        <taxon>Pseudomonas</taxon>
    </lineage>
</organism>
<dbReference type="SUPFAM" id="SSF111369">
    <property type="entry name" value="HlyD-like secretion proteins"/>
    <property type="match status" value="1"/>
</dbReference>
<dbReference type="Gene3D" id="1.10.287.470">
    <property type="entry name" value="Helix hairpin bin"/>
    <property type="match status" value="1"/>
</dbReference>
<gene>
    <name evidence="11" type="ORF">GCM10017655_50850</name>
</gene>
<dbReference type="Pfam" id="PF25917">
    <property type="entry name" value="BSH_RND"/>
    <property type="match status" value="1"/>
</dbReference>
<dbReference type="PANTHER" id="PTHR30158">
    <property type="entry name" value="ACRA/E-RELATED COMPONENT OF DRUG EFFLUX TRANSPORTER"/>
    <property type="match status" value="1"/>
</dbReference>
<evidence type="ECO:0000256" key="5">
    <source>
        <dbReference type="SAM" id="Coils"/>
    </source>
</evidence>
<reference evidence="11" key="2">
    <citation type="submission" date="2023-01" db="EMBL/GenBank/DDBJ databases">
        <authorList>
            <person name="Sun Q."/>
            <person name="Evtushenko L."/>
        </authorList>
    </citation>
    <scope>NUCLEOTIDE SEQUENCE</scope>
    <source>
        <strain evidence="11">VKM B-2935</strain>
    </source>
</reference>
<name>A0A9W6NIP4_9PSED</name>
<evidence type="ECO:0000256" key="6">
    <source>
        <dbReference type="SAM" id="SignalP"/>
    </source>
</evidence>
<evidence type="ECO:0000256" key="2">
    <source>
        <dbReference type="ARBA" id="ARBA00009477"/>
    </source>
</evidence>
<evidence type="ECO:0000256" key="3">
    <source>
        <dbReference type="ARBA" id="ARBA00022448"/>
    </source>
</evidence>
<dbReference type="InterPro" id="IPR058625">
    <property type="entry name" value="MdtA-like_BSH"/>
</dbReference>
<dbReference type="Gene3D" id="2.40.420.20">
    <property type="match status" value="1"/>
</dbReference>
<evidence type="ECO:0000256" key="1">
    <source>
        <dbReference type="ARBA" id="ARBA00004519"/>
    </source>
</evidence>
<dbReference type="GO" id="GO:0046677">
    <property type="term" value="P:response to antibiotic"/>
    <property type="evidence" value="ECO:0007669"/>
    <property type="project" value="TreeGrafter"/>
</dbReference>
<dbReference type="RefSeq" id="WP_373877920.1">
    <property type="nucleotide sequence ID" value="NZ_BSFN01000032.1"/>
</dbReference>
<evidence type="ECO:0000313" key="12">
    <source>
        <dbReference type="Proteomes" id="UP001143328"/>
    </source>
</evidence>
<proteinExistence type="inferred from homology"/>
<dbReference type="InterPro" id="IPR006143">
    <property type="entry name" value="RND_pump_MFP"/>
</dbReference>
<dbReference type="NCBIfam" id="TIGR01730">
    <property type="entry name" value="RND_mfp"/>
    <property type="match status" value="1"/>
</dbReference>
<feature type="chain" id="PRO_5040770429" evidence="6">
    <location>
        <begin position="23"/>
        <end position="387"/>
    </location>
</feature>
<dbReference type="Pfam" id="PF25876">
    <property type="entry name" value="HH_MFP_RND"/>
    <property type="match status" value="1"/>
</dbReference>
<feature type="signal peptide" evidence="6">
    <location>
        <begin position="1"/>
        <end position="22"/>
    </location>
</feature>
<dbReference type="AlphaFoldDB" id="A0A9W6NIP4"/>
<evidence type="ECO:0000313" key="11">
    <source>
        <dbReference type="EMBL" id="GLK92021.1"/>
    </source>
</evidence>
<dbReference type="InterPro" id="IPR058626">
    <property type="entry name" value="MdtA-like_b-barrel"/>
</dbReference>